<dbReference type="PANTHER" id="PTHR18901">
    <property type="entry name" value="2-DEOXYGLUCOSE-6-PHOSPHATE PHOSPHATASE 2"/>
    <property type="match status" value="1"/>
</dbReference>
<dbReference type="SFLD" id="SFLDG01135">
    <property type="entry name" value="C1.5.6:_HAD__Beta-PGM__Phospha"/>
    <property type="match status" value="1"/>
</dbReference>
<dbReference type="Pfam" id="PF00702">
    <property type="entry name" value="Hydrolase"/>
    <property type="match status" value="1"/>
</dbReference>
<dbReference type="GO" id="GO:0016787">
    <property type="term" value="F:hydrolase activity"/>
    <property type="evidence" value="ECO:0007669"/>
    <property type="project" value="UniProtKB-KW"/>
</dbReference>
<sequence>MCLQRGRCHFFLIEKASFIPVSNSTAASSRTKPAAIFWDMDGTLTNSEPLWAEATFYLSELLGKRLTPTQRLATVGATFDTTLAICADNAGVTLQPGDSERYRARMFDYVKGLFARKLEIFPGIPALLQELKADGVPMMVTTNTERNVADAAITALGRQYFVDTICGDEVPAGKPAPDMYREAARRIGADPAECLVFEDSATGMRAAVDAGCAVIGLPEDNQVEIPPEITEISRLRDSRHLAGAKATDVYEWFAKISAGQ</sequence>
<dbReference type="CDD" id="cd07505">
    <property type="entry name" value="HAD_BPGM-like"/>
    <property type="match status" value="1"/>
</dbReference>
<gene>
    <name evidence="1" type="ORF">HMPREF0305_10212</name>
</gene>
<dbReference type="NCBIfam" id="TIGR01509">
    <property type="entry name" value="HAD-SF-IA-v3"/>
    <property type="match status" value="1"/>
</dbReference>
<dbReference type="InterPro" id="IPR006439">
    <property type="entry name" value="HAD-SF_hydro_IA"/>
</dbReference>
<dbReference type="SUPFAM" id="SSF56784">
    <property type="entry name" value="HAD-like"/>
    <property type="match status" value="1"/>
</dbReference>
<dbReference type="SFLD" id="SFLDS00003">
    <property type="entry name" value="Haloacid_Dehalogenase"/>
    <property type="match status" value="1"/>
</dbReference>
<organism evidence="1 2">
    <name type="scientific">Corynebacterium pseudogenitalium ATCC 33035</name>
    <dbReference type="NCBI Taxonomy" id="525264"/>
    <lineage>
        <taxon>Bacteria</taxon>
        <taxon>Bacillati</taxon>
        <taxon>Actinomycetota</taxon>
        <taxon>Actinomycetes</taxon>
        <taxon>Mycobacteriales</taxon>
        <taxon>Corynebacteriaceae</taxon>
        <taxon>Corynebacterium</taxon>
    </lineage>
</organism>
<dbReference type="Proteomes" id="UP000003020">
    <property type="component" value="Unassembled WGS sequence"/>
</dbReference>
<keyword evidence="1" id="KW-0378">Hydrolase</keyword>
<keyword evidence="2" id="KW-1185">Reference proteome</keyword>
<comment type="caution">
    <text evidence="1">The sequence shown here is derived from an EMBL/GenBank/DDBJ whole genome shotgun (WGS) entry which is preliminary data.</text>
</comment>
<evidence type="ECO:0000313" key="1">
    <source>
        <dbReference type="EMBL" id="EFQ81326.1"/>
    </source>
</evidence>
<dbReference type="HOGENOM" id="CLU_045011_13_1_11"/>
<dbReference type="SFLD" id="SFLDG01129">
    <property type="entry name" value="C1.5:_HAD__Beta-PGM__Phosphata"/>
    <property type="match status" value="1"/>
</dbReference>
<dbReference type="AlphaFoldDB" id="E2S110"/>
<dbReference type="PRINTS" id="PR00413">
    <property type="entry name" value="HADHALOGNASE"/>
</dbReference>
<accession>E2S110</accession>
<dbReference type="EMBL" id="ABYQ02000003">
    <property type="protein sequence ID" value="EFQ81326.1"/>
    <property type="molecule type" value="Genomic_DNA"/>
</dbReference>
<name>E2S110_9CORY</name>
<dbReference type="InterPro" id="IPR023214">
    <property type="entry name" value="HAD_sf"/>
</dbReference>
<reference evidence="1 2" key="1">
    <citation type="submission" date="2010-08" db="EMBL/GenBank/DDBJ databases">
        <authorList>
            <person name="Muzny D."/>
            <person name="Qin X."/>
            <person name="Buhay C."/>
            <person name="Dugan-Rocha S."/>
            <person name="Ding Y."/>
            <person name="Chen G."/>
            <person name="Hawes A."/>
            <person name="Holder M."/>
            <person name="Jhangiani S."/>
            <person name="Johnson A."/>
            <person name="Khan Z."/>
            <person name="Li Z."/>
            <person name="Liu W."/>
            <person name="Liu X."/>
            <person name="Perez L."/>
            <person name="Shen H."/>
            <person name="Wang Q."/>
            <person name="Watt J."/>
            <person name="Xi L."/>
            <person name="Xin Y."/>
            <person name="Zhou J."/>
            <person name="Deng J."/>
            <person name="Jiang H."/>
            <person name="Liu Y."/>
            <person name="Qu J."/>
            <person name="Song X.-Z."/>
            <person name="Zhang L."/>
            <person name="Villasana D."/>
            <person name="Johnson A."/>
            <person name="Liu J."/>
            <person name="Liyanage D."/>
            <person name="Lorensuhewa L."/>
            <person name="Robinson T."/>
            <person name="Song A."/>
            <person name="Song B.-B."/>
            <person name="Dinh H."/>
            <person name="Thornton R."/>
            <person name="Coyle M."/>
            <person name="Francisco L."/>
            <person name="Jackson L."/>
            <person name="Javaid M."/>
            <person name="Korchina V."/>
            <person name="Kovar C."/>
            <person name="Mata R."/>
            <person name="Mathew T."/>
            <person name="Ngo R."/>
            <person name="Nguyen L."/>
            <person name="Nguyen N."/>
            <person name="Okwuonu G."/>
            <person name="Ongeri F."/>
            <person name="Pham C."/>
            <person name="Simmons D."/>
            <person name="Wilczek-Boney K."/>
            <person name="Hale W."/>
            <person name="Jakkamsetti A."/>
            <person name="Pham P."/>
            <person name="Ruth R."/>
            <person name="San Lucas F."/>
            <person name="Warren J."/>
            <person name="Zhang J."/>
            <person name="Zhao Z."/>
            <person name="Zhou C."/>
            <person name="Zhu D."/>
            <person name="Lee S."/>
            <person name="Bess C."/>
            <person name="Blankenburg K."/>
            <person name="Forbes L."/>
            <person name="Fu Q."/>
            <person name="Gubbala S."/>
            <person name="Hirani K."/>
            <person name="Jayaseelan J.C."/>
            <person name="Lara F."/>
            <person name="Munidasa M."/>
            <person name="Palculict T."/>
            <person name="Patil S."/>
            <person name="Pu L.-L."/>
            <person name="Saada N."/>
            <person name="Tang L."/>
            <person name="Weissenberger G."/>
            <person name="Zhu Y."/>
            <person name="Hemphill L."/>
            <person name="Shang Y."/>
            <person name="Youmans B."/>
            <person name="Ayvaz T."/>
            <person name="Ross M."/>
            <person name="Santibanez J."/>
            <person name="Aqrawi P."/>
            <person name="Gross S."/>
            <person name="Joshi V."/>
            <person name="Fowler G."/>
            <person name="Nazareth L."/>
            <person name="Reid J."/>
            <person name="Worley K."/>
            <person name="Petrosino J."/>
            <person name="Highlander S."/>
            <person name="Gibbs R."/>
        </authorList>
    </citation>
    <scope>NUCLEOTIDE SEQUENCE [LARGE SCALE GENOMIC DNA]</scope>
    <source>
        <strain evidence="1 2">ATCC 33035</strain>
    </source>
</reference>
<protein>
    <submittedName>
        <fullName evidence="1">HAD hydrolase, family IA, variant 3</fullName>
    </submittedName>
</protein>
<proteinExistence type="predicted"/>
<dbReference type="eggNOG" id="COG0637">
    <property type="taxonomic scope" value="Bacteria"/>
</dbReference>
<dbReference type="PANTHER" id="PTHR18901:SF38">
    <property type="entry name" value="PSEUDOURIDINE-5'-PHOSPHATASE"/>
    <property type="match status" value="1"/>
</dbReference>
<dbReference type="InterPro" id="IPR036412">
    <property type="entry name" value="HAD-like_sf"/>
</dbReference>
<dbReference type="Gene3D" id="3.40.50.1000">
    <property type="entry name" value="HAD superfamily/HAD-like"/>
    <property type="match status" value="1"/>
</dbReference>
<dbReference type="Gene3D" id="1.10.150.240">
    <property type="entry name" value="Putative phosphatase, domain 2"/>
    <property type="match status" value="1"/>
</dbReference>
<evidence type="ECO:0000313" key="2">
    <source>
        <dbReference type="Proteomes" id="UP000003020"/>
    </source>
</evidence>
<dbReference type="InterPro" id="IPR023198">
    <property type="entry name" value="PGP-like_dom2"/>
</dbReference>